<proteinExistence type="inferred from homology"/>
<name>A0A2W4JAQ6_9PSEU</name>
<reference evidence="5 7" key="3">
    <citation type="journal article" date="2021" name="BMC Genomics">
        <title>Genome-resolved metagenome and metatranscriptome analyses of thermophilic composting reveal key bacterial players and their metabolic interactions.</title>
        <authorList>
            <person name="Braga L.P.P."/>
            <person name="Pereira R.V."/>
            <person name="Martins L.F."/>
            <person name="Moura L.M.S."/>
            <person name="Sanchez F.B."/>
            <person name="Patane J.S.L."/>
            <person name="da Silva A.M."/>
            <person name="Setubal J.C."/>
        </authorList>
    </citation>
    <scope>NUCLEOTIDE SEQUENCE [LARGE SCALE GENOMIC DNA]</scope>
    <source>
        <strain evidence="5">ZC4RG45</strain>
    </source>
</reference>
<sequence length="255" mass="28495">MLLPNPVWLTPDTLDYFAARQGLRLPATLRPEPIWRDEEELRALSGQAHAELEEQGLLDRGAPSVELVIALRALCAAEEECYVYAATKEKQTRLHSGLSGTDSVIARLVVGEEKIELRDIRADTLIDEIVNNLDPCPPAREQTITCRAQELTQRSSGIAVERTLTREARRMQALHDPKSRLAVNKIMLAVRDSLGRRHTSGTRSPVVLDVEPGVRWITYVTGEDNDLYLNARGADRAVIVEHVGRELSLLKSQHN</sequence>
<dbReference type="EMBL" id="QGUI01000415">
    <property type="protein sequence ID" value="PZM96124.1"/>
    <property type="molecule type" value="Genomic_DNA"/>
</dbReference>
<keyword evidence="4" id="KW-0143">Chaperone</keyword>
<protein>
    <submittedName>
        <fullName evidence="5">ESX secretion-associated protein EspG</fullName>
    </submittedName>
</protein>
<comment type="subcellular location">
    <subcellularLocation>
        <location evidence="1">Cytoplasm</location>
    </subcellularLocation>
</comment>
<evidence type="ECO:0000313" key="6">
    <source>
        <dbReference type="EMBL" id="PZM96124.1"/>
    </source>
</evidence>
<keyword evidence="3" id="KW-0963">Cytoplasm</keyword>
<evidence type="ECO:0000256" key="4">
    <source>
        <dbReference type="ARBA" id="ARBA00023186"/>
    </source>
</evidence>
<dbReference type="AlphaFoldDB" id="A0A2W4JAQ6"/>
<accession>A0A2W4JAQ6</accession>
<evidence type="ECO:0000313" key="7">
    <source>
        <dbReference type="Proteomes" id="UP000249324"/>
    </source>
</evidence>
<evidence type="ECO:0000256" key="3">
    <source>
        <dbReference type="ARBA" id="ARBA00022490"/>
    </source>
</evidence>
<dbReference type="InterPro" id="IPR025734">
    <property type="entry name" value="EspG"/>
</dbReference>
<evidence type="ECO:0000256" key="1">
    <source>
        <dbReference type="ARBA" id="ARBA00004496"/>
    </source>
</evidence>
<reference evidence="5" key="2">
    <citation type="submission" date="2018-05" db="EMBL/GenBank/DDBJ databases">
        <authorList>
            <person name="Moura L."/>
            <person name="Setubal J.C."/>
        </authorList>
    </citation>
    <scope>NUCLEOTIDE SEQUENCE</scope>
    <source>
        <strain evidence="5">ZC4RG45</strain>
    </source>
</reference>
<comment type="similarity">
    <text evidence="2">Belongs to the EspG family.</text>
</comment>
<gene>
    <name evidence="5" type="ORF">DIU77_008900</name>
    <name evidence="6" type="ORF">DIU77_11305</name>
</gene>
<dbReference type="Proteomes" id="UP000249324">
    <property type="component" value="Unassembled WGS sequence"/>
</dbReference>
<reference evidence="5" key="4">
    <citation type="submission" date="2023-08" db="EMBL/GenBank/DDBJ databases">
        <authorList>
            <person name="Guima S.E.S."/>
            <person name="Martins L.F."/>
            <person name="Silva A.M."/>
            <person name="Setubal J.C."/>
        </authorList>
    </citation>
    <scope>NUCLEOTIDE SEQUENCE</scope>
    <source>
        <strain evidence="5">ZC4RG45</strain>
    </source>
</reference>
<dbReference type="STRING" id="1111738.GCA_000427905_01633"/>
<dbReference type="EMBL" id="QGUI02000091">
    <property type="protein sequence ID" value="MFO7192345.1"/>
    <property type="molecule type" value="Genomic_DNA"/>
</dbReference>
<reference evidence="6" key="1">
    <citation type="submission" date="2018-05" db="EMBL/GenBank/DDBJ databases">
        <authorList>
            <person name="Lanie J.A."/>
            <person name="Ng W.-L."/>
            <person name="Kazmierczak K.M."/>
            <person name="Andrzejewski T.M."/>
            <person name="Davidsen T.M."/>
            <person name="Wayne K.J."/>
            <person name="Tettelin H."/>
            <person name="Glass J.I."/>
            <person name="Rusch D."/>
            <person name="Podicherti R."/>
            <person name="Tsui H.-C.T."/>
            <person name="Winkler M.E."/>
        </authorList>
    </citation>
    <scope>NUCLEOTIDE SEQUENCE</scope>
    <source>
        <strain evidence="6">ZC4RG45</strain>
    </source>
</reference>
<organism evidence="6">
    <name type="scientific">Thermocrispum agreste</name>
    <dbReference type="NCBI Taxonomy" id="37925"/>
    <lineage>
        <taxon>Bacteria</taxon>
        <taxon>Bacillati</taxon>
        <taxon>Actinomycetota</taxon>
        <taxon>Actinomycetes</taxon>
        <taxon>Pseudonocardiales</taxon>
        <taxon>Pseudonocardiaceae</taxon>
        <taxon>Thermocrispum</taxon>
    </lineage>
</organism>
<comment type="caution">
    <text evidence="6">The sequence shown here is derived from an EMBL/GenBank/DDBJ whole genome shotgun (WGS) entry which is preliminary data.</text>
</comment>
<evidence type="ECO:0000313" key="5">
    <source>
        <dbReference type="EMBL" id="MFO7192345.1"/>
    </source>
</evidence>
<dbReference type="Pfam" id="PF14011">
    <property type="entry name" value="ESX-1_EspG"/>
    <property type="match status" value="1"/>
</dbReference>
<evidence type="ECO:0000256" key="2">
    <source>
        <dbReference type="ARBA" id="ARBA00006411"/>
    </source>
</evidence>